<keyword evidence="2" id="KW-1185">Reference proteome</keyword>
<proteinExistence type="predicted"/>
<accession>A0AA51RSD1</accession>
<organism evidence="1 2">
    <name type="scientific">Pleionea litopenaei</name>
    <dbReference type="NCBI Taxonomy" id="3070815"/>
    <lineage>
        <taxon>Bacteria</taxon>
        <taxon>Pseudomonadati</taxon>
        <taxon>Pseudomonadota</taxon>
        <taxon>Gammaproteobacteria</taxon>
        <taxon>Oceanospirillales</taxon>
        <taxon>Pleioneaceae</taxon>
        <taxon>Pleionea</taxon>
    </lineage>
</organism>
<name>A0AA51RSD1_9GAMM</name>
<reference evidence="1 2" key="1">
    <citation type="submission" date="2023-08" db="EMBL/GenBank/DDBJ databases">
        <title>Pleionea litopenaei sp. nov., isolated from stomach of juvenile Litopenaeus vannamei.</title>
        <authorList>
            <person name="Rho A.M."/>
            <person name="Hwang C.Y."/>
        </authorList>
    </citation>
    <scope>NUCLEOTIDE SEQUENCE [LARGE SCALE GENOMIC DNA]</scope>
    <source>
        <strain evidence="1 2">HL-JVS1</strain>
    </source>
</reference>
<sequence length="170" mass="19033">MKRERPHWNNSYRVSDCSVFDMGCLSPECSKAVFEPLDELPFVAVVLNSSAQILFLNHYAQQTLKVDGTQAFGQSWIEQFIPIDQHKEIHHLFSAAMSGITAPFASYVNDVQDCVGETHSLFWLNNYVACKKATIKGVVSLGFNPEQFSNIQTINLPLSFECKDKPVAAS</sequence>
<gene>
    <name evidence="1" type="ORF">Q9312_16240</name>
</gene>
<evidence type="ECO:0000313" key="1">
    <source>
        <dbReference type="EMBL" id="WMS86772.1"/>
    </source>
</evidence>
<dbReference type="Gene3D" id="3.30.450.20">
    <property type="entry name" value="PAS domain"/>
    <property type="match status" value="1"/>
</dbReference>
<dbReference type="AlphaFoldDB" id="A0AA51RSD1"/>
<protein>
    <recommendedName>
        <fullName evidence="3">PAS domain-containing protein</fullName>
    </recommendedName>
</protein>
<evidence type="ECO:0008006" key="3">
    <source>
        <dbReference type="Google" id="ProtNLM"/>
    </source>
</evidence>
<dbReference type="Proteomes" id="UP001239782">
    <property type="component" value="Chromosome"/>
</dbReference>
<evidence type="ECO:0000313" key="2">
    <source>
        <dbReference type="Proteomes" id="UP001239782"/>
    </source>
</evidence>
<dbReference type="KEGG" id="plei:Q9312_16240"/>
<dbReference type="RefSeq" id="WP_309201917.1">
    <property type="nucleotide sequence ID" value="NZ_CP133548.1"/>
</dbReference>
<dbReference type="EMBL" id="CP133548">
    <property type="protein sequence ID" value="WMS86772.1"/>
    <property type="molecule type" value="Genomic_DNA"/>
</dbReference>